<dbReference type="Pfam" id="PF09334">
    <property type="entry name" value="tRNA-synt_1g"/>
    <property type="match status" value="1"/>
</dbReference>
<name>A0AA35UVQ3_LACSI</name>
<evidence type="ECO:0000256" key="2">
    <source>
        <dbReference type="ARBA" id="ARBA00022741"/>
    </source>
</evidence>
<dbReference type="Gene3D" id="1.10.730.10">
    <property type="entry name" value="Isoleucyl-tRNA Synthetase, Domain 1"/>
    <property type="match status" value="1"/>
</dbReference>
<evidence type="ECO:0000313" key="8">
    <source>
        <dbReference type="EMBL" id="CAI9265414.1"/>
    </source>
</evidence>
<dbReference type="AlphaFoldDB" id="A0AA35UVQ3"/>
<dbReference type="InterPro" id="IPR015413">
    <property type="entry name" value="Methionyl/Leucyl_tRNA_Synth"/>
</dbReference>
<reference evidence="8" key="1">
    <citation type="submission" date="2023-04" db="EMBL/GenBank/DDBJ databases">
        <authorList>
            <person name="Vijverberg K."/>
            <person name="Xiong W."/>
            <person name="Schranz E."/>
        </authorList>
    </citation>
    <scope>NUCLEOTIDE SEQUENCE</scope>
</reference>
<keyword evidence="9" id="KW-1185">Reference proteome</keyword>
<evidence type="ECO:0000256" key="3">
    <source>
        <dbReference type="ARBA" id="ARBA00022840"/>
    </source>
</evidence>
<feature type="domain" description="Methionyl/Leucyl tRNA synthetase" evidence="7">
    <location>
        <begin position="92"/>
        <end position="165"/>
    </location>
</feature>
<evidence type="ECO:0000256" key="6">
    <source>
        <dbReference type="RuleBase" id="RU363039"/>
    </source>
</evidence>
<dbReference type="InterPro" id="IPR023458">
    <property type="entry name" value="Met-tRNA_ligase_1"/>
</dbReference>
<accession>A0AA35UVQ3</accession>
<dbReference type="GO" id="GO:0004825">
    <property type="term" value="F:methionine-tRNA ligase activity"/>
    <property type="evidence" value="ECO:0007669"/>
    <property type="project" value="InterPro"/>
</dbReference>
<dbReference type="InterPro" id="IPR014729">
    <property type="entry name" value="Rossmann-like_a/b/a_fold"/>
</dbReference>
<organism evidence="8 9">
    <name type="scientific">Lactuca saligna</name>
    <name type="common">Willowleaf lettuce</name>
    <dbReference type="NCBI Taxonomy" id="75948"/>
    <lineage>
        <taxon>Eukaryota</taxon>
        <taxon>Viridiplantae</taxon>
        <taxon>Streptophyta</taxon>
        <taxon>Embryophyta</taxon>
        <taxon>Tracheophyta</taxon>
        <taxon>Spermatophyta</taxon>
        <taxon>Magnoliopsida</taxon>
        <taxon>eudicotyledons</taxon>
        <taxon>Gunneridae</taxon>
        <taxon>Pentapetalae</taxon>
        <taxon>asterids</taxon>
        <taxon>campanulids</taxon>
        <taxon>Asterales</taxon>
        <taxon>Asteraceae</taxon>
        <taxon>Cichorioideae</taxon>
        <taxon>Cichorieae</taxon>
        <taxon>Lactucinae</taxon>
        <taxon>Lactuca</taxon>
    </lineage>
</organism>
<keyword evidence="5 6" id="KW-0030">Aminoacyl-tRNA synthetase</keyword>
<keyword evidence="4 6" id="KW-0648">Protein biosynthesis</keyword>
<dbReference type="Proteomes" id="UP001177003">
    <property type="component" value="Chromosome 0"/>
</dbReference>
<protein>
    <recommendedName>
        <fullName evidence="7">Methionyl/Leucyl tRNA synthetase domain-containing protein</fullName>
    </recommendedName>
</protein>
<dbReference type="GO" id="GO:0006431">
    <property type="term" value="P:methionyl-tRNA aminoacylation"/>
    <property type="evidence" value="ECO:0007669"/>
    <property type="project" value="TreeGrafter"/>
</dbReference>
<dbReference type="GO" id="GO:0017101">
    <property type="term" value="C:aminoacyl-tRNA synthetase multienzyme complex"/>
    <property type="evidence" value="ECO:0007669"/>
    <property type="project" value="TreeGrafter"/>
</dbReference>
<dbReference type="EMBL" id="OX465086">
    <property type="protein sequence ID" value="CAI9265414.1"/>
    <property type="molecule type" value="Genomic_DNA"/>
</dbReference>
<comment type="similarity">
    <text evidence="6">Belongs to the class-I aminoacyl-tRNA synthetase family.</text>
</comment>
<gene>
    <name evidence="8" type="ORF">LSALG_LOCUS6022</name>
</gene>
<dbReference type="PANTHER" id="PTHR45765:SF1">
    <property type="entry name" value="METHIONINE--TRNA LIGASE, CYTOPLASMIC"/>
    <property type="match status" value="1"/>
</dbReference>
<proteinExistence type="inferred from homology"/>
<dbReference type="Gene3D" id="3.40.50.620">
    <property type="entry name" value="HUPs"/>
    <property type="match status" value="1"/>
</dbReference>
<keyword evidence="3 6" id="KW-0067">ATP-binding</keyword>
<keyword evidence="2 6" id="KW-0547">Nucleotide-binding</keyword>
<evidence type="ECO:0000313" key="9">
    <source>
        <dbReference type="Proteomes" id="UP001177003"/>
    </source>
</evidence>
<evidence type="ECO:0000259" key="7">
    <source>
        <dbReference type="Pfam" id="PF09334"/>
    </source>
</evidence>
<sequence>MRQRLFSVAYYSHAVSIYTLVPGDRLDPGEKLVIGCRKATISAETQKGETEAVNGCKVGSIEATIERDREVSPEVWISRAFEADNGLNDNSEFTIENEDETNQAKGVGVFGNNAQDTNIPVEVWRYYLLTNRPKVSDILFTWIDLQAKLNTELLNNLGNFINRVLSFISKDPDSRGGRAIAGQVAALVLCHTRELAYHVIFSFVTLQQFENVNFHPCLTLCILGEICCRELAYQEKLLIDVSGWLHQYIRVKKKVRLVKNKDNNEIKGFCINFVKNYGQKCMLSGLKAELEALRRRHSNVLELMGERDEEVLKFLMEKNSVNALHRKVCWYFRKFG</sequence>
<dbReference type="GO" id="GO:0005829">
    <property type="term" value="C:cytosol"/>
    <property type="evidence" value="ECO:0007669"/>
    <property type="project" value="TreeGrafter"/>
</dbReference>
<dbReference type="GO" id="GO:0005524">
    <property type="term" value="F:ATP binding"/>
    <property type="evidence" value="ECO:0007669"/>
    <property type="project" value="UniProtKB-KW"/>
</dbReference>
<evidence type="ECO:0000256" key="1">
    <source>
        <dbReference type="ARBA" id="ARBA00022598"/>
    </source>
</evidence>
<dbReference type="PANTHER" id="PTHR45765">
    <property type="entry name" value="METHIONINE--TRNA LIGASE"/>
    <property type="match status" value="1"/>
</dbReference>
<evidence type="ECO:0000256" key="4">
    <source>
        <dbReference type="ARBA" id="ARBA00022917"/>
    </source>
</evidence>
<keyword evidence="1 6" id="KW-0436">Ligase</keyword>
<evidence type="ECO:0000256" key="5">
    <source>
        <dbReference type="ARBA" id="ARBA00023146"/>
    </source>
</evidence>